<feature type="domain" description="Zn(2)-C6 fungal-type" evidence="7">
    <location>
        <begin position="8"/>
        <end position="36"/>
    </location>
</feature>
<organism evidence="8 9">
    <name type="scientific">Aspergillus pseudodeflectus</name>
    <dbReference type="NCBI Taxonomy" id="176178"/>
    <lineage>
        <taxon>Eukaryota</taxon>
        <taxon>Fungi</taxon>
        <taxon>Dikarya</taxon>
        <taxon>Ascomycota</taxon>
        <taxon>Pezizomycotina</taxon>
        <taxon>Eurotiomycetes</taxon>
        <taxon>Eurotiomycetidae</taxon>
        <taxon>Eurotiales</taxon>
        <taxon>Aspergillaceae</taxon>
        <taxon>Aspergillus</taxon>
        <taxon>Aspergillus subgen. Nidulantes</taxon>
    </lineage>
</organism>
<dbReference type="EMBL" id="JBFXLR010000029">
    <property type="protein sequence ID" value="KAL2847421.1"/>
    <property type="molecule type" value="Genomic_DNA"/>
</dbReference>
<evidence type="ECO:0000256" key="3">
    <source>
        <dbReference type="ARBA" id="ARBA00023125"/>
    </source>
</evidence>
<accession>A0ABR4K5P9</accession>
<evidence type="ECO:0000313" key="9">
    <source>
        <dbReference type="Proteomes" id="UP001610444"/>
    </source>
</evidence>
<gene>
    <name evidence="8" type="ORF">BJX68DRAFT_240094</name>
</gene>
<dbReference type="InterPro" id="IPR021858">
    <property type="entry name" value="Fun_TF"/>
</dbReference>
<evidence type="ECO:0000256" key="6">
    <source>
        <dbReference type="SAM" id="MobiDB-lite"/>
    </source>
</evidence>
<dbReference type="Pfam" id="PF11951">
    <property type="entry name" value="Fungal_trans_2"/>
    <property type="match status" value="1"/>
</dbReference>
<dbReference type="RefSeq" id="XP_070897744.1">
    <property type="nucleotide sequence ID" value="XM_071040628.1"/>
</dbReference>
<comment type="caution">
    <text evidence="8">The sequence shown here is derived from an EMBL/GenBank/DDBJ whole genome shotgun (WGS) entry which is preliminary data.</text>
</comment>
<dbReference type="Proteomes" id="UP001610444">
    <property type="component" value="Unassembled WGS sequence"/>
</dbReference>
<keyword evidence="3" id="KW-0238">DNA-binding</keyword>
<dbReference type="CDD" id="cd00067">
    <property type="entry name" value="GAL4"/>
    <property type="match status" value="1"/>
</dbReference>
<dbReference type="PROSITE" id="PS00463">
    <property type="entry name" value="ZN2_CY6_FUNGAL_1"/>
    <property type="match status" value="1"/>
</dbReference>
<dbReference type="GeneID" id="98155792"/>
<dbReference type="Pfam" id="PF00172">
    <property type="entry name" value="Zn_clus"/>
    <property type="match status" value="1"/>
</dbReference>
<dbReference type="SMART" id="SM00066">
    <property type="entry name" value="GAL4"/>
    <property type="match status" value="1"/>
</dbReference>
<dbReference type="PROSITE" id="PS50048">
    <property type="entry name" value="ZN2_CY6_FUNGAL_2"/>
    <property type="match status" value="1"/>
</dbReference>
<dbReference type="PANTHER" id="PTHR37534">
    <property type="entry name" value="TRANSCRIPTIONAL ACTIVATOR PROTEIN UGA3"/>
    <property type="match status" value="1"/>
</dbReference>
<evidence type="ECO:0000256" key="4">
    <source>
        <dbReference type="ARBA" id="ARBA00023163"/>
    </source>
</evidence>
<dbReference type="PANTHER" id="PTHR37534:SF51">
    <property type="entry name" value="ACRIFLAVINE SENSITIVITY CONTROL PROTEIN ACR-2"/>
    <property type="match status" value="1"/>
</dbReference>
<sequence length="519" mass="57647">MVRNSKTACHTCRRRRLRCDEAKPHCQRCAANGVECLGYGKMILWVDGVASRGKLMGKTFNTTSLNPKGSPVVSPPSSNARTSNQLSTSHHGHDIRVVASQTPPALYSSLLDPWLQQMDYNTRHYLAHFLTNVGNDLIVHNLPSHKPNPLRVLLEFSQQSSALFNIIIAMSAHHQHNLLLGTPDAQTHQIHGLLCKGRALHLLSHEITHINPSNYTTLLASSMLLSEMALLELGDDTWRIHVGAAARLVRGITMSCPSIAPDGMGVEAYTFCSWMISRLVLQDMFGSSLSSATANCDLQGVWGPGQGIDRALRIAELDHYSSCPAQISQLILAASSVHNTPPGPPVFCDRDNPTTCIFSSIQQFDPGEWALALQPHTPTDDFTERYHIASAYKAAAALYVAQIIPDEQMCDHRKREPQYLVHDILHHISQISQTNPLFKSSIWPICIAGAETTDVHHRATVLSHLRTLSIAIPWQSTYVAERALKAFWERIGALPHDEPHRARRWLHEFRSMGVSIYPA</sequence>
<evidence type="ECO:0000313" key="8">
    <source>
        <dbReference type="EMBL" id="KAL2847421.1"/>
    </source>
</evidence>
<dbReference type="InterPro" id="IPR001138">
    <property type="entry name" value="Zn2Cys6_DnaBD"/>
</dbReference>
<evidence type="ECO:0000259" key="7">
    <source>
        <dbReference type="PROSITE" id="PS50048"/>
    </source>
</evidence>
<dbReference type="SUPFAM" id="SSF57701">
    <property type="entry name" value="Zn2/Cys6 DNA-binding domain"/>
    <property type="match status" value="1"/>
</dbReference>
<evidence type="ECO:0000256" key="2">
    <source>
        <dbReference type="ARBA" id="ARBA00023015"/>
    </source>
</evidence>
<dbReference type="Gene3D" id="4.10.240.10">
    <property type="entry name" value="Zn(2)-C6 fungal-type DNA-binding domain"/>
    <property type="match status" value="1"/>
</dbReference>
<protein>
    <submittedName>
        <fullName evidence="8">Fungal-specific transcription factor domain-containing protein</fullName>
    </submittedName>
</protein>
<keyword evidence="5" id="KW-0539">Nucleus</keyword>
<proteinExistence type="predicted"/>
<dbReference type="InterPro" id="IPR036864">
    <property type="entry name" value="Zn2-C6_fun-type_DNA-bd_sf"/>
</dbReference>
<keyword evidence="9" id="KW-1185">Reference proteome</keyword>
<reference evidence="8 9" key="1">
    <citation type="submission" date="2024-07" db="EMBL/GenBank/DDBJ databases">
        <title>Section-level genome sequencing and comparative genomics of Aspergillus sections Usti and Cavernicolus.</title>
        <authorList>
            <consortium name="Lawrence Berkeley National Laboratory"/>
            <person name="Nybo J.L."/>
            <person name="Vesth T.C."/>
            <person name="Theobald S."/>
            <person name="Frisvad J.C."/>
            <person name="Larsen T.O."/>
            <person name="Kjaerboelling I."/>
            <person name="Rothschild-Mancinelli K."/>
            <person name="Lyhne E.K."/>
            <person name="Kogle M.E."/>
            <person name="Barry K."/>
            <person name="Clum A."/>
            <person name="Na H."/>
            <person name="Ledsgaard L."/>
            <person name="Lin J."/>
            <person name="Lipzen A."/>
            <person name="Kuo A."/>
            <person name="Riley R."/>
            <person name="Mondo S."/>
            <person name="LaButti K."/>
            <person name="Haridas S."/>
            <person name="Pangalinan J."/>
            <person name="Salamov A.A."/>
            <person name="Simmons B.A."/>
            <person name="Magnuson J.K."/>
            <person name="Chen J."/>
            <person name="Drula E."/>
            <person name="Henrissat B."/>
            <person name="Wiebenga A."/>
            <person name="Lubbers R.J."/>
            <person name="Gomes A.C."/>
            <person name="Macurrencykelacurrency M.R."/>
            <person name="Stajich J."/>
            <person name="Grigoriev I.V."/>
            <person name="Mortensen U.H."/>
            <person name="De vries R.P."/>
            <person name="Baker S.E."/>
            <person name="Andersen M.R."/>
        </authorList>
    </citation>
    <scope>NUCLEOTIDE SEQUENCE [LARGE SCALE GENOMIC DNA]</scope>
    <source>
        <strain evidence="8 9">CBS 756.74</strain>
    </source>
</reference>
<feature type="compositionally biased region" description="Polar residues" evidence="6">
    <location>
        <begin position="79"/>
        <end position="89"/>
    </location>
</feature>
<evidence type="ECO:0000256" key="5">
    <source>
        <dbReference type="ARBA" id="ARBA00023242"/>
    </source>
</evidence>
<evidence type="ECO:0000256" key="1">
    <source>
        <dbReference type="ARBA" id="ARBA00004123"/>
    </source>
</evidence>
<feature type="region of interest" description="Disordered" evidence="6">
    <location>
        <begin position="60"/>
        <end position="91"/>
    </location>
</feature>
<name>A0ABR4K5P9_9EURO</name>
<comment type="subcellular location">
    <subcellularLocation>
        <location evidence="1">Nucleus</location>
    </subcellularLocation>
</comment>
<keyword evidence="2" id="KW-0805">Transcription regulation</keyword>
<keyword evidence="4" id="KW-0804">Transcription</keyword>